<keyword evidence="17" id="KW-1185">Reference proteome</keyword>
<dbReference type="GO" id="GO:0045944">
    <property type="term" value="P:positive regulation of transcription by RNA polymerase II"/>
    <property type="evidence" value="ECO:0007669"/>
    <property type="project" value="TreeGrafter"/>
</dbReference>
<dbReference type="SUPFAM" id="SSF55729">
    <property type="entry name" value="Acyl-CoA N-acyltransferases (Nat)"/>
    <property type="match status" value="1"/>
</dbReference>
<keyword evidence="11" id="KW-0012">Acyltransferase</keyword>
<evidence type="ECO:0000256" key="8">
    <source>
        <dbReference type="ARBA" id="ARBA00023159"/>
    </source>
</evidence>
<dbReference type="GO" id="GO:0010484">
    <property type="term" value="F:histone H3 acetyltransferase activity"/>
    <property type="evidence" value="ECO:0007669"/>
    <property type="project" value="TreeGrafter"/>
</dbReference>
<feature type="domain" description="N-acetyltransferase" evidence="15">
    <location>
        <begin position="76"/>
        <end position="217"/>
    </location>
</feature>
<dbReference type="CDD" id="cd05509">
    <property type="entry name" value="Bromo_gcn5_like"/>
    <property type="match status" value="1"/>
</dbReference>
<keyword evidence="8" id="KW-0010">Activator</keyword>
<evidence type="ECO:0000259" key="14">
    <source>
        <dbReference type="PROSITE" id="PS50014"/>
    </source>
</evidence>
<keyword evidence="9" id="KW-0804">Transcription</keyword>
<dbReference type="PROSITE" id="PS00633">
    <property type="entry name" value="BROMODOMAIN_1"/>
    <property type="match status" value="1"/>
</dbReference>
<evidence type="ECO:0000256" key="10">
    <source>
        <dbReference type="ARBA" id="ARBA00023242"/>
    </source>
</evidence>
<comment type="similarity">
    <text evidence="2">Belongs to the acetyltransferase family. GCN5 subfamily.</text>
</comment>
<dbReference type="Pfam" id="PF00583">
    <property type="entry name" value="Acetyltransf_1"/>
    <property type="match status" value="1"/>
</dbReference>
<sequence>MASPKRRKVEQEASQPATGRPSLPAQNLKQSKTEGDSALRGPAGSSVQVPFTPGAHSQRESVFQRQENDGALSFQYACNDGDPHHSMWIIALKNIFSRQLPNMPKAYIARLLMDRSHRSVVVVRHGTQVVGGITYRPFHSQGFAEIAFCAVTAPEQVKGFGARLMNWTKEYARKQDNLQYFLTYADNNAVGYFTKQGFTTGITMPKEQWHGWIKDYDGGTLMEGRIHPTLAFTRFPQMLRVQRQALDGAIRTLSRCHIVYPGLTHSAPDGQHIPIPIDQIPGVKEAGWSPEQQPPPRTRLLLDRTACDPTPANLQRFMALLLGSLQAQEESWPFREPVPADEVPDYYIIIKNPVDLSLVEKRLRAGSFYVTLDIFLADLRRMISNCHIYNGADTVYYKQGSKLEGFMDQFLLSHVLVDLPS</sequence>
<evidence type="ECO:0000256" key="9">
    <source>
        <dbReference type="ARBA" id="ARBA00023163"/>
    </source>
</evidence>
<evidence type="ECO:0000313" key="17">
    <source>
        <dbReference type="Proteomes" id="UP001438707"/>
    </source>
</evidence>
<dbReference type="PANTHER" id="PTHR45750">
    <property type="entry name" value="GH11602P"/>
    <property type="match status" value="1"/>
</dbReference>
<organism evidence="16 17">
    <name type="scientific">Apatococcus lobatus</name>
    <dbReference type="NCBI Taxonomy" id="904363"/>
    <lineage>
        <taxon>Eukaryota</taxon>
        <taxon>Viridiplantae</taxon>
        <taxon>Chlorophyta</taxon>
        <taxon>core chlorophytes</taxon>
        <taxon>Trebouxiophyceae</taxon>
        <taxon>Chlorellales</taxon>
        <taxon>Chlorellaceae</taxon>
        <taxon>Apatococcus</taxon>
    </lineage>
</organism>
<evidence type="ECO:0000313" key="16">
    <source>
        <dbReference type="EMBL" id="KAK9836889.1"/>
    </source>
</evidence>
<evidence type="ECO:0000256" key="11">
    <source>
        <dbReference type="ARBA" id="ARBA00023315"/>
    </source>
</evidence>
<dbReference type="PANTHER" id="PTHR45750:SF3">
    <property type="entry name" value="HISTONE ACETYLTRANSFERASE"/>
    <property type="match status" value="1"/>
</dbReference>
<evidence type="ECO:0000256" key="3">
    <source>
        <dbReference type="ARBA" id="ARBA00013184"/>
    </source>
</evidence>
<evidence type="ECO:0000256" key="12">
    <source>
        <dbReference type="PROSITE-ProRule" id="PRU00035"/>
    </source>
</evidence>
<name>A0AAW1RT80_9CHLO</name>
<evidence type="ECO:0000256" key="7">
    <source>
        <dbReference type="ARBA" id="ARBA00023117"/>
    </source>
</evidence>
<comment type="caution">
    <text evidence="16">The sequence shown here is derived from an EMBL/GenBank/DDBJ whole genome shotgun (WGS) entry which is preliminary data.</text>
</comment>
<dbReference type="InterPro" id="IPR036427">
    <property type="entry name" value="Bromodomain-like_sf"/>
</dbReference>
<dbReference type="InterPro" id="IPR018359">
    <property type="entry name" value="Bromodomain_CS"/>
</dbReference>
<dbReference type="Gene3D" id="3.40.630.30">
    <property type="match status" value="1"/>
</dbReference>
<dbReference type="GO" id="GO:0005634">
    <property type="term" value="C:nucleus"/>
    <property type="evidence" value="ECO:0007669"/>
    <property type="project" value="UniProtKB-SubCell"/>
</dbReference>
<evidence type="ECO:0000256" key="5">
    <source>
        <dbReference type="ARBA" id="ARBA00022853"/>
    </source>
</evidence>
<dbReference type="SMART" id="SM00297">
    <property type="entry name" value="BROMO"/>
    <property type="match status" value="1"/>
</dbReference>
<keyword evidence="5" id="KW-0156">Chromatin regulator</keyword>
<protein>
    <recommendedName>
        <fullName evidence="3">histone acetyltransferase</fullName>
        <ecNumber evidence="3">2.3.1.48</ecNumber>
    </recommendedName>
</protein>
<dbReference type="InterPro" id="IPR037800">
    <property type="entry name" value="GCN5"/>
</dbReference>
<keyword evidence="7 12" id="KW-0103">Bromodomain</keyword>
<dbReference type="EC" id="2.3.1.48" evidence="3"/>
<feature type="region of interest" description="Disordered" evidence="13">
    <location>
        <begin position="1"/>
        <end position="63"/>
    </location>
</feature>
<comment type="subcellular location">
    <subcellularLocation>
        <location evidence="1">Nucleus</location>
    </subcellularLocation>
</comment>
<keyword evidence="10" id="KW-0539">Nucleus</keyword>
<dbReference type="CDD" id="cd04301">
    <property type="entry name" value="NAT_SF"/>
    <property type="match status" value="1"/>
</dbReference>
<feature type="domain" description="Bromo" evidence="14">
    <location>
        <begin position="326"/>
        <end position="397"/>
    </location>
</feature>
<reference evidence="16 17" key="1">
    <citation type="journal article" date="2024" name="Nat. Commun.">
        <title>Phylogenomics reveals the evolutionary origins of lichenization in chlorophyte algae.</title>
        <authorList>
            <person name="Puginier C."/>
            <person name="Libourel C."/>
            <person name="Otte J."/>
            <person name="Skaloud P."/>
            <person name="Haon M."/>
            <person name="Grisel S."/>
            <person name="Petersen M."/>
            <person name="Berrin J.G."/>
            <person name="Delaux P.M."/>
            <person name="Dal Grande F."/>
            <person name="Keller J."/>
        </authorList>
    </citation>
    <scope>NUCLEOTIDE SEQUENCE [LARGE SCALE GENOMIC DNA]</scope>
    <source>
        <strain evidence="16 17">SAG 2145</strain>
    </source>
</reference>
<dbReference type="GO" id="GO:0000123">
    <property type="term" value="C:histone acetyltransferase complex"/>
    <property type="evidence" value="ECO:0007669"/>
    <property type="project" value="TreeGrafter"/>
</dbReference>
<evidence type="ECO:0000256" key="6">
    <source>
        <dbReference type="ARBA" id="ARBA00023015"/>
    </source>
</evidence>
<evidence type="ECO:0000256" key="2">
    <source>
        <dbReference type="ARBA" id="ARBA00008607"/>
    </source>
</evidence>
<accession>A0AAW1RT80</accession>
<gene>
    <name evidence="16" type="ORF">WJX74_010473</name>
</gene>
<dbReference type="Proteomes" id="UP001438707">
    <property type="component" value="Unassembled WGS sequence"/>
</dbReference>
<proteinExistence type="inferred from homology"/>
<dbReference type="EMBL" id="JALJOS010000007">
    <property type="protein sequence ID" value="KAK9836889.1"/>
    <property type="molecule type" value="Genomic_DNA"/>
</dbReference>
<dbReference type="Pfam" id="PF00439">
    <property type="entry name" value="Bromodomain"/>
    <property type="match status" value="1"/>
</dbReference>
<dbReference type="InterPro" id="IPR000182">
    <property type="entry name" value="GNAT_dom"/>
</dbReference>
<dbReference type="Gene3D" id="1.20.920.10">
    <property type="entry name" value="Bromodomain-like"/>
    <property type="match status" value="1"/>
</dbReference>
<dbReference type="PRINTS" id="PR00503">
    <property type="entry name" value="BROMODOMAIN"/>
</dbReference>
<dbReference type="AlphaFoldDB" id="A0AAW1RT80"/>
<evidence type="ECO:0000256" key="1">
    <source>
        <dbReference type="ARBA" id="ARBA00004123"/>
    </source>
</evidence>
<keyword evidence="6" id="KW-0805">Transcription regulation</keyword>
<evidence type="ECO:0000256" key="13">
    <source>
        <dbReference type="SAM" id="MobiDB-lite"/>
    </source>
</evidence>
<evidence type="ECO:0000259" key="15">
    <source>
        <dbReference type="PROSITE" id="PS51186"/>
    </source>
</evidence>
<dbReference type="SUPFAM" id="SSF47370">
    <property type="entry name" value="Bromodomain"/>
    <property type="match status" value="1"/>
</dbReference>
<evidence type="ECO:0000256" key="4">
    <source>
        <dbReference type="ARBA" id="ARBA00022679"/>
    </source>
</evidence>
<dbReference type="PROSITE" id="PS51186">
    <property type="entry name" value="GNAT"/>
    <property type="match status" value="1"/>
</dbReference>
<dbReference type="InterPro" id="IPR016181">
    <property type="entry name" value="Acyl_CoA_acyltransferase"/>
</dbReference>
<dbReference type="PROSITE" id="PS50014">
    <property type="entry name" value="BROMODOMAIN_2"/>
    <property type="match status" value="1"/>
</dbReference>
<keyword evidence="4" id="KW-0808">Transferase</keyword>
<dbReference type="InterPro" id="IPR001487">
    <property type="entry name" value="Bromodomain"/>
</dbReference>